<comment type="pathway">
    <text evidence="1">Amino-acid biosynthesis; L-lysine biosynthesis via DAP pathway; (S)-tetrahydrodipicolinate from L-aspartate: step 3/4.</text>
</comment>
<evidence type="ECO:0000313" key="5">
    <source>
        <dbReference type="Proteomes" id="UP001314263"/>
    </source>
</evidence>
<proteinExistence type="inferred from homology"/>
<dbReference type="Pfam" id="PF00701">
    <property type="entry name" value="DHDPS"/>
    <property type="match status" value="1"/>
</dbReference>
<evidence type="ECO:0000256" key="2">
    <source>
        <dbReference type="PIRSR" id="PIRSR001365-1"/>
    </source>
</evidence>
<dbReference type="Gene3D" id="3.20.20.70">
    <property type="entry name" value="Aldolase class I"/>
    <property type="match status" value="1"/>
</dbReference>
<dbReference type="EC" id="4.3.3.7" evidence="1"/>
<organism evidence="4 5">
    <name type="scientific">Coccomyxa viridis</name>
    <dbReference type="NCBI Taxonomy" id="1274662"/>
    <lineage>
        <taxon>Eukaryota</taxon>
        <taxon>Viridiplantae</taxon>
        <taxon>Chlorophyta</taxon>
        <taxon>core chlorophytes</taxon>
        <taxon>Trebouxiophyceae</taxon>
        <taxon>Trebouxiophyceae incertae sedis</taxon>
        <taxon>Coccomyxaceae</taxon>
        <taxon>Coccomyxa</taxon>
    </lineage>
</organism>
<reference evidence="4 5" key="1">
    <citation type="submission" date="2023-10" db="EMBL/GenBank/DDBJ databases">
        <authorList>
            <person name="Maclean D."/>
            <person name="Macfadyen A."/>
        </authorList>
    </citation>
    <scope>NUCLEOTIDE SEQUENCE [LARGE SCALE GENOMIC DNA]</scope>
</reference>
<dbReference type="GO" id="GO:0008840">
    <property type="term" value="F:4-hydroxy-tetrahydrodipicolinate synthase activity"/>
    <property type="evidence" value="ECO:0007669"/>
    <property type="project" value="UniProtKB-EC"/>
</dbReference>
<comment type="caution">
    <text evidence="4">The sequence shown here is derived from an EMBL/GenBank/DDBJ whole genome shotgun (WGS) entry which is preliminary data.</text>
</comment>
<dbReference type="InterPro" id="IPR013785">
    <property type="entry name" value="Aldolase_TIM"/>
</dbReference>
<dbReference type="EMBL" id="CAUYUE010000014">
    <property type="protein sequence ID" value="CAK0786278.1"/>
    <property type="molecule type" value="Genomic_DNA"/>
</dbReference>
<dbReference type="InterPro" id="IPR002220">
    <property type="entry name" value="DapA-like"/>
</dbReference>
<comment type="catalytic activity">
    <reaction evidence="1">
        <text>L-aspartate 4-semialdehyde + pyruvate = (2S,4S)-4-hydroxy-2,3,4,5-tetrahydrodipicolinate + H2O + H(+)</text>
        <dbReference type="Rhea" id="RHEA:34171"/>
        <dbReference type="ChEBI" id="CHEBI:15361"/>
        <dbReference type="ChEBI" id="CHEBI:15377"/>
        <dbReference type="ChEBI" id="CHEBI:15378"/>
        <dbReference type="ChEBI" id="CHEBI:67139"/>
        <dbReference type="ChEBI" id="CHEBI:537519"/>
        <dbReference type="EC" id="4.3.3.7"/>
    </reaction>
</comment>
<evidence type="ECO:0000313" key="4">
    <source>
        <dbReference type="EMBL" id="CAK0786278.1"/>
    </source>
</evidence>
<dbReference type="PRINTS" id="PR00146">
    <property type="entry name" value="DHPICSNTHASE"/>
</dbReference>
<feature type="binding site" evidence="3">
    <location>
        <position position="50"/>
    </location>
    <ligand>
        <name>pyruvate</name>
        <dbReference type="ChEBI" id="CHEBI:15361"/>
    </ligand>
</feature>
<dbReference type="CDD" id="cd00408">
    <property type="entry name" value="DHDPS-like"/>
    <property type="match status" value="1"/>
</dbReference>
<dbReference type="SMART" id="SM01130">
    <property type="entry name" value="DHDPS"/>
    <property type="match status" value="1"/>
</dbReference>
<accession>A0AAV1IG50</accession>
<feature type="active site" description="Schiff-base intermediate with substrate" evidence="2">
    <location>
        <position position="175"/>
    </location>
</feature>
<feature type="active site" description="Proton donor/acceptor" evidence="2">
    <location>
        <position position="146"/>
    </location>
</feature>
<sequence>MPEFMLAGPVVAIVTPFKCDSWRVDDESLIKYLQFLWEHGIKNIIVNGTTGEFSSMSMEERMHVTELCREHWPGILINNISSASHVDVLKYVTHSQQLVKEVEGEARKVEAALLLPPYYFSKVTDAGLERWLRLILEDSRMPIYLYNFPDHTGNFVSADLFKRLAHDFPLLRGIKNTFNNVPLAAEFKGCTPERQVYVGFDGAYLQGLQAGLDGNVSSGGGTVLVDTFQSIHTAFDNGDTSAAEEGQRKMDAWAECREKLGVQDLPAAKAALSAVIPGFSATVRPPLIPATRDQQQALQQFIQENST</sequence>
<evidence type="ECO:0000256" key="1">
    <source>
        <dbReference type="PIRNR" id="PIRNR001365"/>
    </source>
</evidence>
<dbReference type="PIRSF" id="PIRSF001365">
    <property type="entry name" value="DHDPS"/>
    <property type="match status" value="1"/>
</dbReference>
<gene>
    <name evidence="4" type="ORF">CVIRNUC_009491</name>
</gene>
<dbReference type="Proteomes" id="UP001314263">
    <property type="component" value="Unassembled WGS sequence"/>
</dbReference>
<feature type="binding site" evidence="3">
    <location>
        <position position="216"/>
    </location>
    <ligand>
        <name>pyruvate</name>
        <dbReference type="ChEBI" id="CHEBI:15361"/>
    </ligand>
</feature>
<dbReference type="PANTHER" id="PTHR12128">
    <property type="entry name" value="DIHYDRODIPICOLINATE SYNTHASE"/>
    <property type="match status" value="1"/>
</dbReference>
<dbReference type="AlphaFoldDB" id="A0AAV1IG50"/>
<comment type="similarity">
    <text evidence="1">Belongs to the DapA family.</text>
</comment>
<protein>
    <recommendedName>
        <fullName evidence="1">4-hydroxy-tetrahydrodipicolinate synthase</fullName>
        <shortName evidence="1">HTPA synthase</shortName>
        <ecNumber evidence="1">4.3.3.7</ecNumber>
    </recommendedName>
</protein>
<name>A0AAV1IG50_9CHLO</name>
<evidence type="ECO:0000256" key="3">
    <source>
        <dbReference type="PIRSR" id="PIRSR001365-2"/>
    </source>
</evidence>
<keyword evidence="5" id="KW-1185">Reference proteome</keyword>
<dbReference type="PANTHER" id="PTHR12128:SF67">
    <property type="entry name" value="BLR3884 PROTEIN"/>
    <property type="match status" value="1"/>
</dbReference>
<dbReference type="SUPFAM" id="SSF51569">
    <property type="entry name" value="Aldolase"/>
    <property type="match status" value="1"/>
</dbReference>
<keyword evidence="1" id="KW-0456">Lyase</keyword>